<comment type="caution">
    <text evidence="1">The sequence shown here is derived from an EMBL/GenBank/DDBJ whole genome shotgun (WGS) entry which is preliminary data.</text>
</comment>
<reference evidence="1 2" key="1">
    <citation type="journal article" date="2022" name="New Phytol.">
        <title>Ecological generalism drives hyperdiversity of secondary metabolite gene clusters in xylarialean endophytes.</title>
        <authorList>
            <person name="Franco M.E.E."/>
            <person name="Wisecaver J.H."/>
            <person name="Arnold A.E."/>
            <person name="Ju Y.M."/>
            <person name="Slot J.C."/>
            <person name="Ahrendt S."/>
            <person name="Moore L.P."/>
            <person name="Eastman K.E."/>
            <person name="Scott K."/>
            <person name="Konkel Z."/>
            <person name="Mondo S.J."/>
            <person name="Kuo A."/>
            <person name="Hayes R.D."/>
            <person name="Haridas S."/>
            <person name="Andreopoulos B."/>
            <person name="Riley R."/>
            <person name="LaButti K."/>
            <person name="Pangilinan J."/>
            <person name="Lipzen A."/>
            <person name="Amirebrahimi M."/>
            <person name="Yan J."/>
            <person name="Adam C."/>
            <person name="Keymanesh K."/>
            <person name="Ng V."/>
            <person name="Louie K."/>
            <person name="Northen T."/>
            <person name="Drula E."/>
            <person name="Henrissat B."/>
            <person name="Hsieh H.M."/>
            <person name="Youens-Clark K."/>
            <person name="Lutzoni F."/>
            <person name="Miadlikowska J."/>
            <person name="Eastwood D.C."/>
            <person name="Hamelin R.C."/>
            <person name="Grigoriev I.V."/>
            <person name="U'Ren J.M."/>
        </authorList>
    </citation>
    <scope>NUCLEOTIDE SEQUENCE [LARGE SCALE GENOMIC DNA]</scope>
    <source>
        <strain evidence="1 2">ER1909</strain>
    </source>
</reference>
<dbReference type="EMBL" id="MU394288">
    <property type="protein sequence ID" value="KAI6090975.1"/>
    <property type="molecule type" value="Genomic_DNA"/>
</dbReference>
<proteinExistence type="predicted"/>
<organism evidence="1 2">
    <name type="scientific">Hypoxylon rubiginosum</name>
    <dbReference type="NCBI Taxonomy" id="110542"/>
    <lineage>
        <taxon>Eukaryota</taxon>
        <taxon>Fungi</taxon>
        <taxon>Dikarya</taxon>
        <taxon>Ascomycota</taxon>
        <taxon>Pezizomycotina</taxon>
        <taxon>Sordariomycetes</taxon>
        <taxon>Xylariomycetidae</taxon>
        <taxon>Xylariales</taxon>
        <taxon>Hypoxylaceae</taxon>
        <taxon>Hypoxylon</taxon>
    </lineage>
</organism>
<protein>
    <submittedName>
        <fullName evidence="1">Acyl-coenzyme A:6-aminopenicillanic acid acyl-transferase-domain-containing protein</fullName>
    </submittedName>
</protein>
<keyword evidence="2" id="KW-1185">Reference proteome</keyword>
<sequence>MFHGVPEITCAGSPRQIGLDHGKAVRDRVLSNIETYAIFFQECAHIDWAESRRLASKHLPAIKAHAPHLVEEMRGIAEGASVDFEDILTLNVRSEISLTHSVEADGCTTLVQIRDDKVFIAQNWDWVPESGQSTVLMDIKPHDKPCIRMLAEAGIVGKFGMNSAGLSICMNAIKCTTVEYSKLPVHIAMRKVLECSSFGEARSMLDTMGLASCVNLAVADRSGAAATIECTPAGNALIQLEDGTVCHTNHLYAPNIPPTIRDTPSKNSFHRLERMRTLSKGQSPSFDNIRKWLSDEDGAPGSIDRRKPPGSVGTARLETLATIIIDVKAIAMQVSFGRPSLGPPVKTLLLD</sequence>
<accession>A0ACC0DE12</accession>
<gene>
    <name evidence="1" type="ORF">F4821DRAFT_209369</name>
</gene>
<evidence type="ECO:0000313" key="2">
    <source>
        <dbReference type="Proteomes" id="UP001497680"/>
    </source>
</evidence>
<name>A0ACC0DE12_9PEZI</name>
<dbReference type="Proteomes" id="UP001497680">
    <property type="component" value="Unassembled WGS sequence"/>
</dbReference>
<evidence type="ECO:0000313" key="1">
    <source>
        <dbReference type="EMBL" id="KAI6090975.1"/>
    </source>
</evidence>